<proteinExistence type="predicted"/>
<keyword evidence="1" id="KW-0812">Transmembrane</keyword>
<evidence type="ECO:0000256" key="1">
    <source>
        <dbReference type="SAM" id="Phobius"/>
    </source>
</evidence>
<reference evidence="3" key="1">
    <citation type="journal article" date="2019" name="Int. J. Syst. Evol. Microbiol.">
        <title>The Global Catalogue of Microorganisms (GCM) 10K type strain sequencing project: providing services to taxonomists for standard genome sequencing and annotation.</title>
        <authorList>
            <consortium name="The Broad Institute Genomics Platform"/>
            <consortium name="The Broad Institute Genome Sequencing Center for Infectious Disease"/>
            <person name="Wu L."/>
            <person name="Ma J."/>
        </authorList>
    </citation>
    <scope>NUCLEOTIDE SEQUENCE [LARGE SCALE GENOMIC DNA]</scope>
    <source>
        <strain evidence="3">JCM 18424</strain>
    </source>
</reference>
<dbReference type="RefSeq" id="WP_077925875.1">
    <property type="nucleotide sequence ID" value="NZ_BAABKE010000005.1"/>
</dbReference>
<comment type="caution">
    <text evidence="2">The sequence shown here is derived from an EMBL/GenBank/DDBJ whole genome shotgun (WGS) entry which is preliminary data.</text>
</comment>
<keyword evidence="1" id="KW-0472">Membrane</keyword>
<feature type="transmembrane region" description="Helical" evidence="1">
    <location>
        <begin position="36"/>
        <end position="57"/>
    </location>
</feature>
<sequence length="104" mass="12535">MKIEKERTMKQHHIKEQLTVPTKVVKENIFEDHKRIMTIFIIIGTLLLFSMTVFAFFGTQLNHTIKIIYLCIIPVIIILSWLLNQWLQRKMITKELHYKELLKK</sequence>
<evidence type="ECO:0000313" key="3">
    <source>
        <dbReference type="Proteomes" id="UP001500631"/>
    </source>
</evidence>
<keyword evidence="1" id="KW-1133">Transmembrane helix</keyword>
<feature type="transmembrane region" description="Helical" evidence="1">
    <location>
        <begin position="63"/>
        <end position="83"/>
    </location>
</feature>
<gene>
    <name evidence="2" type="ORF">GCM10023338_15540</name>
</gene>
<dbReference type="EMBL" id="BAABKE010000005">
    <property type="protein sequence ID" value="GAA5100674.1"/>
    <property type="molecule type" value="Genomic_DNA"/>
</dbReference>
<protein>
    <submittedName>
        <fullName evidence="2">Uncharacterized protein</fullName>
    </submittedName>
</protein>
<organism evidence="2 3">
    <name type="scientific">Wohlfahrtiimonas larvae</name>
    <dbReference type="NCBI Taxonomy" id="1157986"/>
    <lineage>
        <taxon>Bacteria</taxon>
        <taxon>Pseudomonadati</taxon>
        <taxon>Pseudomonadota</taxon>
        <taxon>Gammaproteobacteria</taxon>
        <taxon>Cardiobacteriales</taxon>
        <taxon>Ignatzschineriaceae</taxon>
        <taxon>Wohlfahrtiimonas</taxon>
    </lineage>
</organism>
<evidence type="ECO:0000313" key="2">
    <source>
        <dbReference type="EMBL" id="GAA5100674.1"/>
    </source>
</evidence>
<accession>A0ABP9MW89</accession>
<dbReference type="Proteomes" id="UP001500631">
    <property type="component" value="Unassembled WGS sequence"/>
</dbReference>
<name>A0ABP9MW89_9GAMM</name>
<keyword evidence="3" id="KW-1185">Reference proteome</keyword>